<feature type="transmembrane region" description="Helical" evidence="6">
    <location>
        <begin position="47"/>
        <end position="69"/>
    </location>
</feature>
<keyword evidence="2" id="KW-0813">Transport</keyword>
<feature type="transmembrane region" description="Helical" evidence="6">
    <location>
        <begin position="245"/>
        <end position="274"/>
    </location>
</feature>
<proteinExistence type="predicted"/>
<dbReference type="Proteomes" id="UP000320048">
    <property type="component" value="Unassembled WGS sequence"/>
</dbReference>
<evidence type="ECO:0000259" key="7">
    <source>
        <dbReference type="PROSITE" id="PS50850"/>
    </source>
</evidence>
<dbReference type="InterPro" id="IPR020846">
    <property type="entry name" value="MFS_dom"/>
</dbReference>
<name>A0A537JFJ6_9BACT</name>
<keyword evidence="3 6" id="KW-0812">Transmembrane</keyword>
<protein>
    <submittedName>
        <fullName evidence="8">MFS transporter</fullName>
    </submittedName>
</protein>
<sequence>MRAARTLHGRVTLLASLAFGSNGLNLGIISFALVGLKAAWGLTPGQAGLLVTASGAGQLTGGLLIGYVADSLGRRLAFAATVTLSSLSLGAAAFAPSLPVLALLLLLGGAGFGGVAPVATSLIGEFAPPASRGALMGWTQVVWVLGWIVAALGGVVLAHGIAWRTMFAVGLLPVALAAVGFSLVPESPRYLLAHGRRREAEALAQTLADRFGTRPELPPQERAGRVSLRAHLGELWSPRFRQRSIVLWAVWFVMIAAYNGPVVLLPALLVAAGFPDAARAALVVSVVMALPVVAATLLIDRVGRKPVIIAGLGTAALGAWGMGGATGEAGLVVAAIFLAGGVLSAWPVILSYAAELYPTRIRATAVGWASAAGRIGAILAPAVLGVLLHSWTGGRGVALGVFACALVIAALIVLFLGEETAGRSLEDVAEAAGG</sequence>
<keyword evidence="4 6" id="KW-1133">Transmembrane helix</keyword>
<evidence type="ECO:0000313" key="8">
    <source>
        <dbReference type="EMBL" id="TMI82295.1"/>
    </source>
</evidence>
<reference evidence="8 9" key="1">
    <citation type="journal article" date="2019" name="Nat. Microbiol.">
        <title>Mediterranean grassland soil C-N compound turnover is dependent on rainfall and depth, and is mediated by genomically divergent microorganisms.</title>
        <authorList>
            <person name="Diamond S."/>
            <person name="Andeer P.F."/>
            <person name="Li Z."/>
            <person name="Crits-Christoph A."/>
            <person name="Burstein D."/>
            <person name="Anantharaman K."/>
            <person name="Lane K.R."/>
            <person name="Thomas B.C."/>
            <person name="Pan C."/>
            <person name="Northen T.R."/>
            <person name="Banfield J.F."/>
        </authorList>
    </citation>
    <scope>NUCLEOTIDE SEQUENCE [LARGE SCALE GENOMIC DNA]</scope>
    <source>
        <strain evidence="8">NP_7</strain>
    </source>
</reference>
<feature type="transmembrane region" description="Helical" evidence="6">
    <location>
        <begin position="280"/>
        <end position="299"/>
    </location>
</feature>
<feature type="transmembrane region" description="Helical" evidence="6">
    <location>
        <begin position="306"/>
        <end position="323"/>
    </location>
</feature>
<evidence type="ECO:0000256" key="6">
    <source>
        <dbReference type="SAM" id="Phobius"/>
    </source>
</evidence>
<evidence type="ECO:0000256" key="2">
    <source>
        <dbReference type="ARBA" id="ARBA00022448"/>
    </source>
</evidence>
<dbReference type="PROSITE" id="PS00217">
    <property type="entry name" value="SUGAR_TRANSPORT_2"/>
    <property type="match status" value="1"/>
</dbReference>
<evidence type="ECO:0000313" key="9">
    <source>
        <dbReference type="Proteomes" id="UP000320048"/>
    </source>
</evidence>
<feature type="domain" description="Major facilitator superfamily (MFS) profile" evidence="7">
    <location>
        <begin position="11"/>
        <end position="421"/>
    </location>
</feature>
<feature type="transmembrane region" description="Helical" evidence="6">
    <location>
        <begin position="397"/>
        <end position="416"/>
    </location>
</feature>
<dbReference type="GO" id="GO:0005886">
    <property type="term" value="C:plasma membrane"/>
    <property type="evidence" value="ECO:0007669"/>
    <property type="project" value="UniProtKB-SubCell"/>
</dbReference>
<accession>A0A537JFJ6</accession>
<dbReference type="InterPro" id="IPR005829">
    <property type="entry name" value="Sugar_transporter_CS"/>
</dbReference>
<dbReference type="EMBL" id="VBAO01000133">
    <property type="protein sequence ID" value="TMI82295.1"/>
    <property type="molecule type" value="Genomic_DNA"/>
</dbReference>
<feature type="transmembrane region" description="Helical" evidence="6">
    <location>
        <begin position="161"/>
        <end position="184"/>
    </location>
</feature>
<feature type="transmembrane region" description="Helical" evidence="6">
    <location>
        <begin position="76"/>
        <end position="95"/>
    </location>
</feature>
<dbReference type="InterPro" id="IPR005828">
    <property type="entry name" value="MFS_sugar_transport-like"/>
</dbReference>
<feature type="transmembrane region" description="Helical" evidence="6">
    <location>
        <begin position="135"/>
        <end position="155"/>
    </location>
</feature>
<dbReference type="GO" id="GO:0022857">
    <property type="term" value="F:transmembrane transporter activity"/>
    <property type="evidence" value="ECO:0007669"/>
    <property type="project" value="InterPro"/>
</dbReference>
<comment type="caution">
    <text evidence="8">The sequence shown here is derived from an EMBL/GenBank/DDBJ whole genome shotgun (WGS) entry which is preliminary data.</text>
</comment>
<evidence type="ECO:0000256" key="3">
    <source>
        <dbReference type="ARBA" id="ARBA00022692"/>
    </source>
</evidence>
<dbReference type="SUPFAM" id="SSF103473">
    <property type="entry name" value="MFS general substrate transporter"/>
    <property type="match status" value="1"/>
</dbReference>
<keyword evidence="5 6" id="KW-0472">Membrane</keyword>
<organism evidence="8 9">
    <name type="scientific">Candidatus Segetimicrobium genomatis</name>
    <dbReference type="NCBI Taxonomy" id="2569760"/>
    <lineage>
        <taxon>Bacteria</taxon>
        <taxon>Bacillati</taxon>
        <taxon>Candidatus Sysuimicrobiota</taxon>
        <taxon>Candidatus Sysuimicrobiia</taxon>
        <taxon>Candidatus Sysuimicrobiales</taxon>
        <taxon>Candidatus Segetimicrobiaceae</taxon>
        <taxon>Candidatus Segetimicrobium</taxon>
    </lineage>
</organism>
<dbReference type="PROSITE" id="PS50850">
    <property type="entry name" value="MFS"/>
    <property type="match status" value="1"/>
</dbReference>
<evidence type="ECO:0000256" key="5">
    <source>
        <dbReference type="ARBA" id="ARBA00023136"/>
    </source>
</evidence>
<gene>
    <name evidence="8" type="ORF">E6H04_04995</name>
</gene>
<dbReference type="PANTHER" id="PTHR23511:SF34">
    <property type="entry name" value="SYNAPTIC VESICLE GLYCOPROTEIN 2"/>
    <property type="match status" value="1"/>
</dbReference>
<dbReference type="InterPro" id="IPR036259">
    <property type="entry name" value="MFS_trans_sf"/>
</dbReference>
<feature type="transmembrane region" description="Helical" evidence="6">
    <location>
        <begin position="329"/>
        <end position="353"/>
    </location>
</feature>
<dbReference type="AlphaFoldDB" id="A0A537JFJ6"/>
<feature type="transmembrane region" description="Helical" evidence="6">
    <location>
        <begin position="365"/>
        <end position="391"/>
    </location>
</feature>
<feature type="transmembrane region" description="Helical" evidence="6">
    <location>
        <begin position="12"/>
        <end position="35"/>
    </location>
</feature>
<dbReference type="Pfam" id="PF00083">
    <property type="entry name" value="Sugar_tr"/>
    <property type="match status" value="1"/>
</dbReference>
<evidence type="ECO:0000256" key="1">
    <source>
        <dbReference type="ARBA" id="ARBA00004651"/>
    </source>
</evidence>
<dbReference type="Gene3D" id="1.20.1250.20">
    <property type="entry name" value="MFS general substrate transporter like domains"/>
    <property type="match status" value="1"/>
</dbReference>
<comment type="subcellular location">
    <subcellularLocation>
        <location evidence="1">Cell membrane</location>
        <topology evidence="1">Multi-pass membrane protein</topology>
    </subcellularLocation>
</comment>
<dbReference type="PANTHER" id="PTHR23511">
    <property type="entry name" value="SYNAPTIC VESICLE GLYCOPROTEIN 2"/>
    <property type="match status" value="1"/>
</dbReference>
<dbReference type="PROSITE" id="PS00216">
    <property type="entry name" value="SUGAR_TRANSPORT_1"/>
    <property type="match status" value="1"/>
</dbReference>
<evidence type="ECO:0000256" key="4">
    <source>
        <dbReference type="ARBA" id="ARBA00022989"/>
    </source>
</evidence>
<feature type="transmembrane region" description="Helical" evidence="6">
    <location>
        <begin position="101"/>
        <end position="123"/>
    </location>
</feature>